<dbReference type="Gene3D" id="3.40.50.1820">
    <property type="entry name" value="alpha/beta hydrolase"/>
    <property type="match status" value="1"/>
</dbReference>
<dbReference type="SUPFAM" id="SSF53474">
    <property type="entry name" value="alpha/beta-Hydrolases"/>
    <property type="match status" value="1"/>
</dbReference>
<comment type="caution">
    <text evidence="2">The sequence shown here is derived from an EMBL/GenBank/DDBJ whole genome shotgun (WGS) entry which is preliminary data.</text>
</comment>
<dbReference type="InterPro" id="IPR019587">
    <property type="entry name" value="Polyketide_cyclase/dehydratase"/>
</dbReference>
<gene>
    <name evidence="2" type="ORF">C7I85_02405</name>
</gene>
<evidence type="ECO:0000259" key="1">
    <source>
        <dbReference type="Pfam" id="PF00561"/>
    </source>
</evidence>
<reference evidence="2 3" key="1">
    <citation type="submission" date="2018-03" db="EMBL/GenBank/DDBJ databases">
        <title>The draft genome of Mesorhizobium soli JCM 19897.</title>
        <authorList>
            <person name="Li L."/>
            <person name="Liu L."/>
            <person name="Liang L."/>
            <person name="Wang T."/>
            <person name="Zhang X."/>
        </authorList>
    </citation>
    <scope>NUCLEOTIDE SEQUENCE [LARGE SCALE GENOMIC DNA]</scope>
    <source>
        <strain evidence="2 3">JCM 19897</strain>
    </source>
</reference>
<dbReference type="OrthoDB" id="7267294at2"/>
<dbReference type="Proteomes" id="UP000240653">
    <property type="component" value="Unassembled WGS sequence"/>
</dbReference>
<dbReference type="PRINTS" id="PR00412">
    <property type="entry name" value="EPOXHYDRLASE"/>
</dbReference>
<evidence type="ECO:0000313" key="2">
    <source>
        <dbReference type="EMBL" id="PSJ63983.1"/>
    </source>
</evidence>
<evidence type="ECO:0000313" key="3">
    <source>
        <dbReference type="Proteomes" id="UP000240653"/>
    </source>
</evidence>
<protein>
    <recommendedName>
        <fullName evidence="1">AB hydrolase-1 domain-containing protein</fullName>
    </recommendedName>
</protein>
<dbReference type="GO" id="GO:0003824">
    <property type="term" value="F:catalytic activity"/>
    <property type="evidence" value="ECO:0007669"/>
    <property type="project" value="InterPro"/>
</dbReference>
<feature type="domain" description="AB hydrolase-1" evidence="1">
    <location>
        <begin position="182"/>
        <end position="411"/>
    </location>
</feature>
<organism evidence="2 3">
    <name type="scientific">Pseudaminobacter soli</name>
    <name type="common">ex Li et al. 2025</name>
    <dbReference type="NCBI Taxonomy" id="1295366"/>
    <lineage>
        <taxon>Bacteria</taxon>
        <taxon>Pseudomonadati</taxon>
        <taxon>Pseudomonadota</taxon>
        <taxon>Alphaproteobacteria</taxon>
        <taxon>Hyphomicrobiales</taxon>
        <taxon>Phyllobacteriaceae</taxon>
        <taxon>Pseudaminobacter</taxon>
    </lineage>
</organism>
<dbReference type="PRINTS" id="PR00111">
    <property type="entry name" value="ABHYDROLASE"/>
</dbReference>
<dbReference type="InterPro" id="IPR023393">
    <property type="entry name" value="START-like_dom_sf"/>
</dbReference>
<dbReference type="InterPro" id="IPR029058">
    <property type="entry name" value="AB_hydrolase_fold"/>
</dbReference>
<dbReference type="Gene3D" id="3.30.530.20">
    <property type="match status" value="1"/>
</dbReference>
<dbReference type="RefSeq" id="WP_106722340.1">
    <property type="nucleotide sequence ID" value="NZ_PXYL01000001.1"/>
</dbReference>
<dbReference type="InterPro" id="IPR000639">
    <property type="entry name" value="Epox_hydrolase-like"/>
</dbReference>
<dbReference type="EMBL" id="PXYL01000001">
    <property type="protein sequence ID" value="PSJ63983.1"/>
    <property type="molecule type" value="Genomic_DNA"/>
</dbReference>
<dbReference type="InterPro" id="IPR050266">
    <property type="entry name" value="AB_hydrolase_sf"/>
</dbReference>
<dbReference type="GO" id="GO:0016020">
    <property type="term" value="C:membrane"/>
    <property type="evidence" value="ECO:0007669"/>
    <property type="project" value="TreeGrafter"/>
</dbReference>
<accession>A0A2P7SNE7</accession>
<dbReference type="CDD" id="cd07821">
    <property type="entry name" value="PYR_PYL_RCAR_like"/>
    <property type="match status" value="1"/>
</dbReference>
<proteinExistence type="predicted"/>
<dbReference type="PANTHER" id="PTHR43798:SF33">
    <property type="entry name" value="HYDROLASE, PUTATIVE (AFU_ORTHOLOGUE AFUA_2G14860)-RELATED"/>
    <property type="match status" value="1"/>
</dbReference>
<keyword evidence="3" id="KW-1185">Reference proteome</keyword>
<sequence length="430" mass="46143">MPLDQVQVIGHCPASPEAVWAIAGDFCGHWHPGIVAIREERDERGSLIRAFTVHGEDTLYREQLTWFSDSDRSLGYTHLDGIAGIERYDARMTVSAGEGGGSVIEWTATVEAPDAVRAAAVCAGTRPVFEAGIAALSERAQLGAATIQEGPPEPVATEDFSFGEQPRLSLTVTPPRDGPLCLFLHGIGGARWNWRAQLAAAGNVMRAAAVDLRGYGGSTLGANQSTIDDYCADILRIRDALGADKLVLVGLSYGSWIATSFAMRHPELLAGLVLSGGCTGMSEAGPEEREAFRVSREVPLDAGQTPADFAPAVVKVLAGPNASDEVKRQLFDSMAAIPAQTYRDALVCFTNPPERFDFSRLTMPVLMTTGEHDRLASPAEIRGVAGRILAEAPMADVRYETIADAGHVCNVEQPEAYSRILLDFLRKLPQ</sequence>
<dbReference type="InterPro" id="IPR000073">
    <property type="entry name" value="AB_hydrolase_1"/>
</dbReference>
<dbReference type="PANTHER" id="PTHR43798">
    <property type="entry name" value="MONOACYLGLYCEROL LIPASE"/>
    <property type="match status" value="1"/>
</dbReference>
<dbReference type="AlphaFoldDB" id="A0A2P7SNE7"/>
<dbReference type="Pfam" id="PF10604">
    <property type="entry name" value="Polyketide_cyc2"/>
    <property type="match status" value="1"/>
</dbReference>
<dbReference type="Pfam" id="PF00561">
    <property type="entry name" value="Abhydrolase_1"/>
    <property type="match status" value="1"/>
</dbReference>
<dbReference type="SUPFAM" id="SSF55961">
    <property type="entry name" value="Bet v1-like"/>
    <property type="match status" value="1"/>
</dbReference>
<name>A0A2P7SNE7_9HYPH</name>